<feature type="domain" description="Ig-like" evidence="8">
    <location>
        <begin position="3059"/>
        <end position="3121"/>
    </location>
</feature>
<dbReference type="HOGENOM" id="CLU_223588_0_0_1"/>
<keyword evidence="5" id="KW-1015">Disulfide bond</keyword>
<dbReference type="Gene3D" id="2.60.40.10">
    <property type="entry name" value="Immunoglobulins"/>
    <property type="match status" value="41"/>
</dbReference>
<feature type="compositionally biased region" description="Polar residues" evidence="7">
    <location>
        <begin position="1185"/>
        <end position="1205"/>
    </location>
</feature>
<name>S4RZ43_PETMA</name>
<evidence type="ECO:0000313" key="10">
    <source>
        <dbReference type="Ensembl" id="ENSPMAP00000010484.1"/>
    </source>
</evidence>
<dbReference type="Pfam" id="PF07679">
    <property type="entry name" value="I-set"/>
    <property type="match status" value="29"/>
</dbReference>
<dbReference type="FunFam" id="2.60.40.10:FF:000502">
    <property type="entry name" value="obscurin-like protein 1 isoform X2"/>
    <property type="match status" value="1"/>
</dbReference>
<feature type="domain" description="Ig-like" evidence="8">
    <location>
        <begin position="2844"/>
        <end position="2953"/>
    </location>
</feature>
<feature type="compositionally biased region" description="Polar residues" evidence="7">
    <location>
        <begin position="1339"/>
        <end position="1357"/>
    </location>
</feature>
<dbReference type="InterPro" id="IPR003599">
    <property type="entry name" value="Ig_sub"/>
</dbReference>
<keyword evidence="6" id="KW-0393">Immunoglobulin domain</keyword>
<evidence type="ECO:0000256" key="6">
    <source>
        <dbReference type="ARBA" id="ARBA00023319"/>
    </source>
</evidence>
<dbReference type="Ensembl" id="ENSPMAT00000010530.1">
    <property type="protein sequence ID" value="ENSPMAP00000010484.1"/>
    <property type="gene ID" value="ENSPMAG00000009530.1"/>
</dbReference>
<dbReference type="SUPFAM" id="SSF48726">
    <property type="entry name" value="Immunoglobulin"/>
    <property type="match status" value="39"/>
</dbReference>
<feature type="domain" description="Ig-like" evidence="8">
    <location>
        <begin position="234"/>
        <end position="324"/>
    </location>
</feature>
<protein>
    <recommendedName>
        <fullName evidence="11">Obscurin, cytoskeletal calmodulin and titin-interacting RhoGEF b</fullName>
    </recommendedName>
</protein>
<dbReference type="PROSITE" id="PS50853">
    <property type="entry name" value="FN3"/>
    <property type="match status" value="1"/>
</dbReference>
<feature type="compositionally biased region" description="Basic and acidic residues" evidence="7">
    <location>
        <begin position="1624"/>
        <end position="1634"/>
    </location>
</feature>
<keyword evidence="3" id="KW-0597">Phosphoprotein</keyword>
<feature type="domain" description="Ig-like" evidence="8">
    <location>
        <begin position="3761"/>
        <end position="3845"/>
    </location>
</feature>
<feature type="domain" description="Ig-like" evidence="8">
    <location>
        <begin position="893"/>
        <end position="977"/>
    </location>
</feature>
<dbReference type="InterPro" id="IPR036116">
    <property type="entry name" value="FN3_sf"/>
</dbReference>
<dbReference type="CDD" id="cd00096">
    <property type="entry name" value="Ig"/>
    <property type="match status" value="5"/>
</dbReference>
<evidence type="ECO:0000256" key="7">
    <source>
        <dbReference type="SAM" id="MobiDB-lite"/>
    </source>
</evidence>
<feature type="domain" description="Ig-like" evidence="8">
    <location>
        <begin position="4208"/>
        <end position="4294"/>
    </location>
</feature>
<feature type="compositionally biased region" description="Basic residues" evidence="7">
    <location>
        <begin position="1768"/>
        <end position="1778"/>
    </location>
</feature>
<feature type="domain" description="Ig-like" evidence="8">
    <location>
        <begin position="710"/>
        <end position="799"/>
    </location>
</feature>
<evidence type="ECO:0000256" key="2">
    <source>
        <dbReference type="ARBA" id="ARBA00022490"/>
    </source>
</evidence>
<feature type="domain" description="Ig-like" evidence="8">
    <location>
        <begin position="3138"/>
        <end position="3220"/>
    </location>
</feature>
<feature type="domain" description="Ig-like" evidence="8">
    <location>
        <begin position="3850"/>
        <end position="3934"/>
    </location>
</feature>
<evidence type="ECO:0000259" key="8">
    <source>
        <dbReference type="PROSITE" id="PS50835"/>
    </source>
</evidence>
<dbReference type="InterPro" id="IPR013098">
    <property type="entry name" value="Ig_I-set"/>
</dbReference>
<dbReference type="InterPro" id="IPR003598">
    <property type="entry name" value="Ig_sub2"/>
</dbReference>
<feature type="compositionally biased region" description="Basic and acidic residues" evidence="7">
    <location>
        <begin position="1375"/>
        <end position="1390"/>
    </location>
</feature>
<evidence type="ECO:0000259" key="9">
    <source>
        <dbReference type="PROSITE" id="PS50853"/>
    </source>
</evidence>
<reference evidence="10" key="2">
    <citation type="submission" date="2025-09" db="UniProtKB">
        <authorList>
            <consortium name="Ensembl"/>
        </authorList>
    </citation>
    <scope>IDENTIFICATION</scope>
</reference>
<feature type="domain" description="Ig-like" evidence="8">
    <location>
        <begin position="1628"/>
        <end position="1720"/>
    </location>
</feature>
<keyword evidence="4" id="KW-0677">Repeat</keyword>
<proteinExistence type="predicted"/>
<dbReference type="FunFam" id="2.60.40.10:FF:000612">
    <property type="entry name" value="palladin isoform X1"/>
    <property type="match status" value="1"/>
</dbReference>
<comment type="subcellular location">
    <subcellularLocation>
        <location evidence="1">Cytoplasm</location>
    </subcellularLocation>
</comment>
<feature type="compositionally biased region" description="Polar residues" evidence="7">
    <location>
        <begin position="1454"/>
        <end position="1468"/>
    </location>
</feature>
<feature type="compositionally biased region" description="Pro residues" evidence="7">
    <location>
        <begin position="236"/>
        <end position="246"/>
    </location>
</feature>
<dbReference type="SMART" id="SM00060">
    <property type="entry name" value="FN3"/>
    <property type="match status" value="1"/>
</dbReference>
<dbReference type="InterPro" id="IPR007110">
    <property type="entry name" value="Ig-like_dom"/>
</dbReference>
<feature type="domain" description="Ig-like" evidence="8">
    <location>
        <begin position="3939"/>
        <end position="4023"/>
    </location>
</feature>
<feature type="domain" description="Ig-like" evidence="8">
    <location>
        <begin position="10"/>
        <end position="99"/>
    </location>
</feature>
<feature type="compositionally biased region" description="Polar residues" evidence="7">
    <location>
        <begin position="1065"/>
        <end position="1081"/>
    </location>
</feature>
<dbReference type="PANTHER" id="PTHR35971:SF4">
    <property type="entry name" value="OBSCURIN"/>
    <property type="match status" value="1"/>
</dbReference>
<feature type="compositionally biased region" description="Low complexity" evidence="7">
    <location>
        <begin position="1316"/>
        <end position="1329"/>
    </location>
</feature>
<evidence type="ECO:0000256" key="3">
    <source>
        <dbReference type="ARBA" id="ARBA00022553"/>
    </source>
</evidence>
<accession>S4RZ43</accession>
<reference evidence="10" key="1">
    <citation type="submission" date="2025-08" db="UniProtKB">
        <authorList>
            <consortium name="Ensembl"/>
        </authorList>
    </citation>
    <scope>IDENTIFICATION</scope>
</reference>
<dbReference type="SUPFAM" id="SSF49265">
    <property type="entry name" value="Fibronectin type III"/>
    <property type="match status" value="1"/>
</dbReference>
<dbReference type="FunFam" id="2.60.40.10:FF:000211">
    <property type="entry name" value="Obscurin-like protein 1"/>
    <property type="match status" value="4"/>
</dbReference>
<feature type="domain" description="Ig-like" evidence="8">
    <location>
        <begin position="4028"/>
        <end position="4112"/>
    </location>
</feature>
<evidence type="ECO:0008006" key="11">
    <source>
        <dbReference type="Google" id="ProtNLM"/>
    </source>
</evidence>
<feature type="domain" description="Ig-like" evidence="8">
    <location>
        <begin position="1913"/>
        <end position="2089"/>
    </location>
</feature>
<feature type="compositionally biased region" description="Basic and acidic residues" evidence="7">
    <location>
        <begin position="1256"/>
        <end position="1266"/>
    </location>
</feature>
<keyword evidence="2" id="KW-0963">Cytoplasm</keyword>
<dbReference type="CDD" id="cd00063">
    <property type="entry name" value="FN3"/>
    <property type="match status" value="1"/>
</dbReference>
<dbReference type="InterPro" id="IPR052385">
    <property type="entry name" value="Obscurin/Obscurin-like_Reg"/>
</dbReference>
<feature type="region of interest" description="Disordered" evidence="7">
    <location>
        <begin position="1167"/>
        <end position="1638"/>
    </location>
</feature>
<dbReference type="FunFam" id="2.60.40.10:FF:000032">
    <property type="entry name" value="palladin isoform X1"/>
    <property type="match status" value="3"/>
</dbReference>
<organism evidence="10">
    <name type="scientific">Petromyzon marinus</name>
    <name type="common">Sea lamprey</name>
    <dbReference type="NCBI Taxonomy" id="7757"/>
    <lineage>
        <taxon>Eukaryota</taxon>
        <taxon>Metazoa</taxon>
        <taxon>Chordata</taxon>
        <taxon>Craniata</taxon>
        <taxon>Vertebrata</taxon>
        <taxon>Cyclostomata</taxon>
        <taxon>Hyperoartia</taxon>
        <taxon>Petromyzontiformes</taxon>
        <taxon>Petromyzontidae</taxon>
        <taxon>Petromyzon</taxon>
    </lineage>
</organism>
<feature type="domain" description="Ig-like" evidence="8">
    <location>
        <begin position="801"/>
        <end position="885"/>
    </location>
</feature>
<feature type="domain" description="Ig-like" evidence="8">
    <location>
        <begin position="111"/>
        <end position="204"/>
    </location>
</feature>
<feature type="region of interest" description="Disordered" evidence="7">
    <location>
        <begin position="1040"/>
        <end position="1081"/>
    </location>
</feature>
<feature type="compositionally biased region" description="Low complexity" evidence="7">
    <location>
        <begin position="1560"/>
        <end position="1570"/>
    </location>
</feature>
<feature type="region of interest" description="Disordered" evidence="7">
    <location>
        <begin position="1104"/>
        <end position="1129"/>
    </location>
</feature>
<feature type="domain" description="Ig-like" evidence="8">
    <location>
        <begin position="335"/>
        <end position="422"/>
    </location>
</feature>
<dbReference type="PROSITE" id="PS50835">
    <property type="entry name" value="IG_LIKE"/>
    <property type="match status" value="27"/>
</dbReference>
<feature type="compositionally biased region" description="Basic and acidic residues" evidence="7">
    <location>
        <begin position="1167"/>
        <end position="1183"/>
    </location>
</feature>
<feature type="domain" description="Ig-like" evidence="8">
    <location>
        <begin position="4119"/>
        <end position="4203"/>
    </location>
</feature>
<feature type="domain" description="Ig-like" evidence="8">
    <location>
        <begin position="4299"/>
        <end position="4382"/>
    </location>
</feature>
<feature type="compositionally biased region" description="Basic and acidic residues" evidence="7">
    <location>
        <begin position="1469"/>
        <end position="1483"/>
    </location>
</feature>
<feature type="compositionally biased region" description="Basic and acidic residues" evidence="7">
    <location>
        <begin position="1210"/>
        <end position="1222"/>
    </location>
</feature>
<dbReference type="STRING" id="7757.ENSPMAP00000010484"/>
<dbReference type="SMART" id="SM00408">
    <property type="entry name" value="IGc2"/>
    <property type="match status" value="28"/>
</dbReference>
<feature type="compositionally biased region" description="Basic and acidic residues" evidence="7">
    <location>
        <begin position="1427"/>
        <end position="1451"/>
    </location>
</feature>
<feature type="region of interest" description="Disordered" evidence="7">
    <location>
        <begin position="982"/>
        <end position="1024"/>
    </location>
</feature>
<feature type="domain" description="Ig-like" evidence="8">
    <location>
        <begin position="2502"/>
        <end position="2590"/>
    </location>
</feature>
<feature type="domain" description="Ig-like" evidence="8">
    <location>
        <begin position="2685"/>
        <end position="2774"/>
    </location>
</feature>
<dbReference type="InterPro" id="IPR013783">
    <property type="entry name" value="Ig-like_fold"/>
</dbReference>
<feature type="compositionally biased region" description="Basic and acidic residues" evidence="7">
    <location>
        <begin position="1397"/>
        <end position="1416"/>
    </location>
</feature>
<feature type="domain" description="Ig-like" evidence="8">
    <location>
        <begin position="3583"/>
        <end position="3667"/>
    </location>
</feature>
<evidence type="ECO:0000256" key="5">
    <source>
        <dbReference type="ARBA" id="ARBA00023157"/>
    </source>
</evidence>
<feature type="domain" description="Fibronectin type-III" evidence="9">
    <location>
        <begin position="520"/>
        <end position="621"/>
    </location>
</feature>
<feature type="compositionally biased region" description="Basic and acidic residues" evidence="7">
    <location>
        <begin position="1597"/>
        <end position="1608"/>
    </location>
</feature>
<feature type="region of interest" description="Disordered" evidence="7">
    <location>
        <begin position="229"/>
        <end position="254"/>
    </location>
</feature>
<feature type="domain" description="Ig-like" evidence="8">
    <location>
        <begin position="2309"/>
        <end position="2412"/>
    </location>
</feature>
<feature type="compositionally biased region" description="Polar residues" evidence="7">
    <location>
        <begin position="997"/>
        <end position="1009"/>
    </location>
</feature>
<dbReference type="FunFam" id="2.60.40.10:FF:000421">
    <property type="entry name" value="LOW QUALITY PROTEIN: obscurin"/>
    <property type="match status" value="1"/>
</dbReference>
<dbReference type="PANTHER" id="PTHR35971">
    <property type="entry name" value="SI:DKEY-31G6.6"/>
    <property type="match status" value="1"/>
</dbReference>
<dbReference type="InterPro" id="IPR003961">
    <property type="entry name" value="FN3_dom"/>
</dbReference>
<feature type="region of interest" description="Disordered" evidence="7">
    <location>
        <begin position="1763"/>
        <end position="1784"/>
    </location>
</feature>
<dbReference type="InterPro" id="IPR013106">
    <property type="entry name" value="Ig_V-set"/>
</dbReference>
<feature type="domain" description="Ig-like" evidence="8">
    <location>
        <begin position="3246"/>
        <end position="3310"/>
    </location>
</feature>
<dbReference type="GO" id="GO:0005737">
    <property type="term" value="C:cytoplasm"/>
    <property type="evidence" value="ECO:0007669"/>
    <property type="project" value="UniProtKB-SubCell"/>
</dbReference>
<dbReference type="GeneTree" id="ENSGT00940000154756"/>
<dbReference type="SMART" id="SM00406">
    <property type="entry name" value="IGv"/>
    <property type="match status" value="10"/>
</dbReference>
<dbReference type="SMART" id="SM00409">
    <property type="entry name" value="IG"/>
    <property type="match status" value="39"/>
</dbReference>
<feature type="domain" description="Ig-like" evidence="8">
    <location>
        <begin position="2184"/>
        <end position="2269"/>
    </location>
</feature>
<dbReference type="InterPro" id="IPR036179">
    <property type="entry name" value="Ig-like_dom_sf"/>
</dbReference>
<evidence type="ECO:0000256" key="1">
    <source>
        <dbReference type="ARBA" id="ARBA00004496"/>
    </source>
</evidence>
<evidence type="ECO:0000256" key="4">
    <source>
        <dbReference type="ARBA" id="ARBA00022737"/>
    </source>
</evidence>
<feature type="domain" description="Ig-like" evidence="8">
    <location>
        <begin position="3403"/>
        <end position="3487"/>
    </location>
</feature>
<dbReference type="FunFam" id="2.60.40.10:FF:001652">
    <property type="entry name" value="Uncharacterized protein"/>
    <property type="match status" value="7"/>
</dbReference>
<feature type="compositionally biased region" description="Basic and acidic residues" evidence="7">
    <location>
        <begin position="1504"/>
        <end position="1515"/>
    </location>
</feature>
<feature type="domain" description="Ig-like" evidence="8">
    <location>
        <begin position="3672"/>
        <end position="3756"/>
    </location>
</feature>
<feature type="compositionally biased region" description="Basic and acidic residues" evidence="7">
    <location>
        <begin position="1530"/>
        <end position="1558"/>
    </location>
</feature>
<sequence>MLNRRGGDAPRFVSRPKSASVAAGRDVILSCWVAGEPSPDVAWEKDRRPVRPDARRKLSAEERGAHSLTVYEARGDDAGQYTCRARNSAGEAVASATLDVDESAPCVAREPSFVVRPSAQKVSRGADATFSCRILGRPPPAVAWQRDGVDVDTLPDSHRFAAEFRDGVHSLTVSAARTTDAGTYSCHARNRAGEAVASTVLSVSLAAPPSDSLHLYSAIPLLARINRGKSTASPETTPPAPPPPPASTRKVREGKHARLSCYVTGKPKPEIVWKKDDEVISPGRRHMIYEDDEGYYILKVLFCKQSDRGLYTCTATNVVGKTYSPVQLIVNGAEPLVPFKERLRDVEVMERQTATLQCEVPAESARASWFMEETPLAPKADKYVMEEEGTMRRLTICNVTADDEAVYVCEMPEGNRTVAELSVKGAIVQKLPRRTEVREKEVAYFLVELDQEGVGGQWLRNGEEIDAGARAVVKVDGKSHSLTLAGVTQADAGEVSFVCGDSKTSSQLIVTAPRLAPPGAPTDPKVTSQSENWVMLAWKPGPKKGKAVAAEADEAFVVEYCLLGNSAWGRCHDSANVPGTELRVGNLPEEGDYLFRISAINKAGRSLCVEVPGTYYIVPESRLSLASVPRDVEVLAGEDAVFVVELSGGAAGSWSVDGEAVRASGRHAVQRTRNTHTLMIRAARPGESGASVQFVSGPVRAQMKLIVKEPPATFRRRPDAQTEWHVAPGERVVLSCEVSRADAAVTWLRDGQELAAPASGVRLESDGLARRLVIQQAQPHDSASYGCRTDGDAVGFSVSVKVLFSAPLTDVRGTAGEPLVLRCRLSREAGDVEWKKDGVKVRPGKRHHFASDGAARTLTIAGAGPEDGGEYSCETPDGATRATVTVQVDTEPPLLFSAPLTDVRGTAGEPLVLRCRLSREAGDVEWKKDGVKVRPGKRHRFVSEGAARTLTIAGAGPEDGGEYSCETPDGATRATVTVQVKPPTRSAAEPSQAHAPISSQIRKSPTLPSKAQVPVIGCRNGDRAGSGRLVAEAIEDALEQKEAQKAQESASADQALAEDGRKSEATGTLTQPQPMFRNSSQADLSTAHAACAATIVIFDAKQSAPETTDASDRKPAADSSVGSELTDCDDHEVMLAEEGKTAEVMDEKKPSSIVQKIAVKLKLDRPQQDIHEQVEGEKARDESDNQQAMKSRQPSHGVSAESPSVTKAIIVKDSDKVDDNAMREPSLASDSPSTEGQCKEKSKIEPQASGGTTEHQIPHTELKTEEPDQAPLSCFETGQPRRGQAWQKELKTHSSCEATVDIPDAFCKTQEDMKTSENASSAEPSISSDSQRDSRPSEKTSPQVSASSEAAAQTQDLPQKGGRSDAVDKMSAAEVGKREEKEKMKPDSLTKRLSIALKRDSPRDVSVEKERGEKGGAEQGQRFSAKFKRDGAKDKASFAKEQDERHKEIEPRAPSSTFVAAESSSTVIQRHEGEAHERDRDKAVSPPGLRAEQLSTHEPVVITEGKKAEDKEKKKSSLMKRLSFHMRAGTSKEKLLSSDTKKQKSIEGVDATPDEKSSRKSSMTSLSSLTKGHDKDSSLVRKLSLKLKRPLSVEKLASADKEGDDKRKSGGLGHKISLALKKGSSKEKENKEQPSEDELIVDGQPMTLYCRPVGNPSPDVKWFKDKKLLGSESRAKVTVSREGQHILSVVKAGKKDTGVYECSATNHLGSAATSCKIKLAQLEPQLEPSPPARLIPRLLLEQCKSVCSLTHAQFGKFNSLWRQDRHPRSSPHRTRAHGSHSDLNPLSTGNAHRCDRCTYACKKTLYLPGGEGQEFLCTHREFLRHTFKFCRATKQLDGHLEGTVLLPTKMSILCRPWEWACHFQIAVNMRLELYQNYLTKLIMIIILRHQDETKYHSHRGSSRRCLPLRAAAPRAVSFITDFKSLTALEGEEATFKCCVSPPDVPVEWLRGATPLRPGPRVFISSEPPWHSVAFRPLQLVDSGEICALADGRVRSTARLHVQEATVRFVRGLEPLVVEERADAALEVEVSSAEAEVRWMRNGVVLNADERVRLDAQGPRRSLLIAGVRAADGGLYSCETLHDKSQARLRVERSARDVRIVRGLEPATATATEAATFQLELSHADVAARWWRDRTELKPSARCRPAVAGKTHTLTLSALRLDDSGIVAFEAEGIRSSARLTVTEPAVTFTRQLLDVRCPEKSSASLECEVSKANAEVKWFKDDAELKPGKRHRILAQGRKRSLVVPRAEIGDSGSYACRAGDQVTAATLAVHARTYTLLLSNVTTDDAGDITFTAENAASTATLKVKELPVRFVKGLREKVAMEGHRVVLECQVSRASAAVRWLRGDEELILDDGDTGDEAGDEAPRVRAVADGCYRRLVVQDSRFSDEGRYTCDAADDRTSASLLVEEPEIRVVRPLHDVEATEPGGVTLECEVSAERVKAARWTLNGVELSAAFPGLATVERDGRVHRVVIPVACPSMSGTVTFRAGKASTAAVLTVHEAPLEVSSGLADTEVTEREDVTISCAFHRANTAPLPSVTWFHGRVALNPSSKHHMVQEAGRACLTIRRVHQDDAGEYSCRAGGTSTAAVLTVRGRDVRVTRAMGDVDAEEKGTAVFRCELSRGDADDAEWLLNDVQLVPGEATEISRDGRCHALKLSNLTTEDAGTITFRAEGVEQTAQLHVKEEPLAFEQELQDVLGEEQGTAELRCSLSRDAPPGVGVEWRGGRFSRPLVSSDKYEVVHAGRSLCLLVRALRCEDAGSYSCRAGDASTTATLRVQELKLTITRELESQEVMEEESALFVCELSHEAIDGCRWLLNGSELLPGGRAEIGCRGRSNTLLLKNLIPEESGDVRFVARTISSSARLTIKEVPVWVCTALEDQKVAWKKDSTLLHPSDKYEIKVVWKKDSNLLQPSDKYEIKQEGKIAKLIIHDVELGDAGKYDCDTGDDHTSAVLNVKGKVKLWKKDSTLLHPSDKYTFLFHCKCLENLREVAWKKDSTLLQPSDKYEIKQEGKIAKLIIHDVELGDAGKYDCDIGDDHTSAVLYVKGRFLNHCKCLENLDVEPGDAGEYGCETRDDHTKPKVVWKKDSTLLHPSDKHEIKQEGKIATLIIHDVEPGDAGEYGCDTGDDHTFAVLKIKGKPKMWNLEMQGNMTVTLEMTTPLQFSMSKVRVAWKKDSTLLQPSDKYEIKQEGKIAKLIIHDVELGDAGKYDCDIGDDHTSAVLYVKGRPVRFSNHLQHLTLLDFGSHLLICTYHSVVNKVVWKKDPNLLHPSDKYEIKQEGKIAKLIIHDVEPGDAGKYDCDTGDDHTSAVLNVKVLRMWNLEMQENMTVTLEMTTPLQFSMSKVARVAWKKDSTLLHPSDKYQIKQEGIIAKLIIHDVEPGDAGKYDCDTGDDHTSAVLNVKEAPVLIREALRDQEALEFETLTLICRLSKPNAPLAWQMGSSILRSGEKYSLVQEGDVAKLTIYNLQMSDAGDYECDTGDDRTIATITVKAKELVWEKDCTVLRPSDKYEMGNRLLFCNLLSVNEVAWRKGSVALQPGEKYEMEYAGAVAKLIVHDLQVEDAGNYECDTGDDCASATLNVKEKPAVFTKGLEDVSVEERGDAVLLCELSKEGAPVSWLKDGRALGPDGRHEMSQEGRTARFVLHGLSLQDSGRYSCGTGHDVTAATLTVTELPVRVVRPLQDVEVEEEQAVILECELSEEAADVAWRKDGHELEAGGCVAAGRDGNLVTLVVRAARPQDSGVYSCEAGAASSSATVHVRDLPVQVLEPLSDVTATEGGEASLRCSLSKPGTEVAWTKDSRPVRPGEKYDVGSEGLSVWLAVRALRLDDAGSYVCHVGDLQTTAILTVQEKPAVFTKGLEDVSVEERGDAVLLCELSKEGAPVSWLKDGRALGPDGRHEMSQEGRTARLVLHGLSLQDSGRYSCGTGHDVTAATLTVTELPVRVVQPLQDVEVEEEQAVILECELSEEAADVAWRKDGRELEAGGRVAAGRDGNLVTLIVRAARPQDSGVYSCEAGAASSSATVHVRELPLQILEPLIDQEATEGESARLSCRLSKPHASVAWSRGSQPLRDGDKFEPRADGHTAVLVIRDVGPDDAGTYTCRAGEQESAARLFVLATEKPAVFTKGLEDVSVEERGDAVLLCELSKEGAPVSWLKDGRALGPDGRHEMSQEGRTARFVLHGLSLQDSGRYSCGTGHDVTAATLTVTELPLRVVTPLEDVEVMSGEAATFSCELSRGAVTDARWWLGDTRLLDNELNALGVRDGRTHTLTLRRLAPDDSGRVAFCAGDISSSATLTVTRRPVTVTSPLAETAVEEGEPLHLSCALSEPAPVTWSKDGGELGASDRIRLSLEGSSAVLEIQRAALGDSGVYTCATLDDSSSARLTVSEFAVEITRPPADVEAWEGEAARFSCELSRADVEDAGWWLGEQPLGSNEINEVAASGATHALLLRDLAPHDNGLVTFRAARAQASARLVVKTWHTEMVRPLADQAVARGGEARFTVELSQAVPPSDVHWYLNGEEIATAVAGGAGEGTDEWETEQEGATCSLVLHRAHRRHGGDVECVVRDVACAARLAVRG</sequence>